<dbReference type="Pfam" id="PF18895">
    <property type="entry name" value="T4SS_pilin"/>
    <property type="match status" value="1"/>
</dbReference>
<dbReference type="EMBL" id="MFEY01000007">
    <property type="protein sequence ID" value="OGE90373.1"/>
    <property type="molecule type" value="Genomic_DNA"/>
</dbReference>
<organism evidence="2 3">
    <name type="scientific">Candidatus Doudnabacteria bacterium RIFCSPHIGHO2_12_FULL_48_16</name>
    <dbReference type="NCBI Taxonomy" id="1817838"/>
    <lineage>
        <taxon>Bacteria</taxon>
        <taxon>Candidatus Doudnaibacteriota</taxon>
    </lineage>
</organism>
<name>A0A1F5PKB2_9BACT</name>
<evidence type="ECO:0000313" key="2">
    <source>
        <dbReference type="EMBL" id="OGE90373.1"/>
    </source>
</evidence>
<feature type="transmembrane region" description="Helical" evidence="1">
    <location>
        <begin position="60"/>
        <end position="85"/>
    </location>
</feature>
<keyword evidence="1" id="KW-0812">Transmembrane</keyword>
<proteinExistence type="predicted"/>
<dbReference type="AlphaFoldDB" id="A0A1F5PKB2"/>
<sequence>MKINKFVKAGLVALFVVALLVQFAPTVLATISDTVRPDSTIGTYLPGSATTDFKGFVSELIIKVLLPVAATIAVLFIIIGGYQYIFSGANEELAETGKKTLQNAIIGLIIIILSYVIINVIISIIGNSTT</sequence>
<keyword evidence="1" id="KW-0472">Membrane</keyword>
<evidence type="ECO:0000256" key="1">
    <source>
        <dbReference type="SAM" id="Phobius"/>
    </source>
</evidence>
<dbReference type="InterPro" id="IPR043993">
    <property type="entry name" value="T4SS_pilin"/>
</dbReference>
<evidence type="ECO:0000313" key="3">
    <source>
        <dbReference type="Proteomes" id="UP000177682"/>
    </source>
</evidence>
<gene>
    <name evidence="2" type="ORF">A3E29_04800</name>
</gene>
<accession>A0A1F5PKB2</accession>
<reference evidence="2 3" key="1">
    <citation type="journal article" date="2016" name="Nat. Commun.">
        <title>Thousands of microbial genomes shed light on interconnected biogeochemical processes in an aquifer system.</title>
        <authorList>
            <person name="Anantharaman K."/>
            <person name="Brown C.T."/>
            <person name="Hug L.A."/>
            <person name="Sharon I."/>
            <person name="Castelle C.J."/>
            <person name="Probst A.J."/>
            <person name="Thomas B.C."/>
            <person name="Singh A."/>
            <person name="Wilkins M.J."/>
            <person name="Karaoz U."/>
            <person name="Brodie E.L."/>
            <person name="Williams K.H."/>
            <person name="Hubbard S.S."/>
            <person name="Banfield J.F."/>
        </authorList>
    </citation>
    <scope>NUCLEOTIDE SEQUENCE [LARGE SCALE GENOMIC DNA]</scope>
</reference>
<comment type="caution">
    <text evidence="2">The sequence shown here is derived from an EMBL/GenBank/DDBJ whole genome shotgun (WGS) entry which is preliminary data.</text>
</comment>
<feature type="transmembrane region" description="Helical" evidence="1">
    <location>
        <begin position="105"/>
        <end position="125"/>
    </location>
</feature>
<protein>
    <submittedName>
        <fullName evidence="2">Uncharacterized protein</fullName>
    </submittedName>
</protein>
<keyword evidence="1" id="KW-1133">Transmembrane helix</keyword>
<dbReference type="Proteomes" id="UP000177682">
    <property type="component" value="Unassembled WGS sequence"/>
</dbReference>